<dbReference type="InterPro" id="IPR008918">
    <property type="entry name" value="HhH2"/>
</dbReference>
<keyword evidence="10" id="KW-0539">Nucleus</keyword>
<evidence type="ECO:0000259" key="13">
    <source>
        <dbReference type="SMART" id="SM00484"/>
    </source>
</evidence>
<feature type="region of interest" description="Disordered" evidence="12">
    <location>
        <begin position="804"/>
        <end position="879"/>
    </location>
</feature>
<dbReference type="GO" id="GO:0046872">
    <property type="term" value="F:metal ion binding"/>
    <property type="evidence" value="ECO:0007669"/>
    <property type="project" value="UniProtKB-KW"/>
</dbReference>
<keyword evidence="4" id="KW-0479">Metal-binding</keyword>
<evidence type="ECO:0000256" key="10">
    <source>
        <dbReference type="ARBA" id="ARBA00023242"/>
    </source>
</evidence>
<evidence type="ECO:0000256" key="1">
    <source>
        <dbReference type="ARBA" id="ARBA00001946"/>
    </source>
</evidence>
<keyword evidence="8" id="KW-0460">Magnesium</keyword>
<dbReference type="InterPro" id="IPR006084">
    <property type="entry name" value="XPG/Rad2"/>
</dbReference>
<dbReference type="PANTHER" id="PTHR16171">
    <property type="entry name" value="DNA REPAIR PROTEIN COMPLEMENTING XP-G CELLS-RELATED"/>
    <property type="match status" value="1"/>
</dbReference>
<dbReference type="SUPFAM" id="SSF88723">
    <property type="entry name" value="PIN domain-like"/>
    <property type="match status" value="1"/>
</dbReference>
<keyword evidence="3" id="KW-0540">Nuclease</keyword>
<dbReference type="SMART" id="SM00485">
    <property type="entry name" value="XPGN"/>
    <property type="match status" value="1"/>
</dbReference>
<evidence type="ECO:0000256" key="9">
    <source>
        <dbReference type="ARBA" id="ARBA00023204"/>
    </source>
</evidence>
<sequence>MGVLGLWQILQPTGRPTKLQVFGCIRQIKGSEIKPIFVFDGPNVPKLKQRVLKERQRRRNAAADKAKSIQDQIEKKILESHILKKVTASGTESSVATTSKSTQNQTSDMDDLFMLKDNPNFLQPKSESDDENKEMETDASHYEHIDLEDMDPSVFESLPDDVKFDILLDQKQRLREKKSLNFDEFPQKYDEFSDYQMGLLLKKSSVSNKINELKKNIKSQFSTGTNFDDLYHQKVASEADSEVILFTKKFINKFTAKNILDEIHSQKKEDLEEENIFFETKNEPSVRIEFNANNKIELISNPENVKNDEADNEKIEEKYIKIDDNSLVEEKLVESDLDQSGMVAKPENNETNDLTHDKINKIISVQEYNLINEHSGLFKEDNLAKDVDQKKIEASKDQEIVKIHENININLTVPEDNLIDDHSGLSKEDNLAKDVDQKKIEASKDQEMVKIHEINDETDDDDDDDFVEVKENETELIKEMVEFEKIQILSQNQTQELNESQSDIPIEVLNEIQENLEPEKGLDMEQIEIMNSNLIQDTNRLIKEKELNDRLSGAVERHIIDDAKILLQLFGLPYIQSPGEAEAQCAFLDYTSQTDGSITEDSDVWLFGGKKVYKNFFGTDQFIDFYSDSVIKSQIGLDREALIDIALLVGSDYTEGVENVGIVKAVEILNEFEGNGLEKLKNLKEWQKTTKNLSKKSIPKIRQAFLKLNLSESFPSEVVYNAYINPDIDKSTDEFSWSMPDLDSIRKFLIKKMNWSMKKIDDDLLPIMRRLNETKVQKTLDTFFFFDRKSSFSKQSKRMKKAISMYRSKSDVSGTKSKELNLSEDEEMSQSQNSKNSRDPDIVVLENEPTSNKRKSSESNLNNKTKKQSKSPNKRSNTK</sequence>
<protein>
    <submittedName>
        <fullName evidence="15">DNA repair complementing XP-G cells</fullName>
    </submittedName>
</protein>
<dbReference type="InterPro" id="IPR036279">
    <property type="entry name" value="5-3_exonuclease_C_sf"/>
</dbReference>
<dbReference type="Gene3D" id="3.40.50.1010">
    <property type="entry name" value="5'-nuclease"/>
    <property type="match status" value="2"/>
</dbReference>
<dbReference type="PRINTS" id="PR00853">
    <property type="entry name" value="XPGRADSUPER"/>
</dbReference>
<comment type="subcellular location">
    <subcellularLocation>
        <location evidence="2">Nucleus</location>
    </subcellularLocation>
</comment>
<dbReference type="GO" id="GO:0005634">
    <property type="term" value="C:nucleus"/>
    <property type="evidence" value="ECO:0007669"/>
    <property type="project" value="UniProtKB-SubCell"/>
</dbReference>
<feature type="domain" description="XPG N-terminal" evidence="14">
    <location>
        <begin position="1"/>
        <end position="62"/>
    </location>
</feature>
<evidence type="ECO:0000256" key="6">
    <source>
        <dbReference type="ARBA" id="ARBA00022763"/>
    </source>
</evidence>
<dbReference type="InterPro" id="IPR029060">
    <property type="entry name" value="PIN-like_dom_sf"/>
</dbReference>
<dbReference type="GO" id="GO:0006281">
    <property type="term" value="P:DNA repair"/>
    <property type="evidence" value="ECO:0007669"/>
    <property type="project" value="UniProtKB-KW"/>
</dbReference>
<dbReference type="InterPro" id="IPR006086">
    <property type="entry name" value="XPG-I_dom"/>
</dbReference>
<dbReference type="SUPFAM" id="SSF47807">
    <property type="entry name" value="5' to 3' exonuclease, C-terminal subdomain"/>
    <property type="match status" value="1"/>
</dbReference>
<dbReference type="Pfam" id="PF00867">
    <property type="entry name" value="XPG_I"/>
    <property type="match status" value="1"/>
</dbReference>
<feature type="compositionally biased region" description="Basic residues" evidence="12">
    <location>
        <begin position="864"/>
        <end position="879"/>
    </location>
</feature>
<evidence type="ECO:0000256" key="7">
    <source>
        <dbReference type="ARBA" id="ARBA00022801"/>
    </source>
</evidence>
<feature type="domain" description="XPG-I" evidence="13">
    <location>
        <begin position="568"/>
        <end position="637"/>
    </location>
</feature>
<gene>
    <name evidence="15" type="ORF">BpHYR1_039629</name>
</gene>
<evidence type="ECO:0000256" key="12">
    <source>
        <dbReference type="SAM" id="MobiDB-lite"/>
    </source>
</evidence>
<keyword evidence="9" id="KW-0234">DNA repair</keyword>
<evidence type="ECO:0000256" key="11">
    <source>
        <dbReference type="ARBA" id="ARBA00038112"/>
    </source>
</evidence>
<dbReference type="CDD" id="cd09868">
    <property type="entry name" value="PIN_XPG_RAD2"/>
    <property type="match status" value="1"/>
</dbReference>
<comment type="similarity">
    <text evidence="11">Belongs to the XPG/RAD2 endonuclease family. GEN subfamily.</text>
</comment>
<dbReference type="AlphaFoldDB" id="A0A3M7S7Z9"/>
<evidence type="ECO:0000256" key="2">
    <source>
        <dbReference type="ARBA" id="ARBA00004123"/>
    </source>
</evidence>
<evidence type="ECO:0000256" key="3">
    <source>
        <dbReference type="ARBA" id="ARBA00022722"/>
    </source>
</evidence>
<dbReference type="GO" id="GO:0008821">
    <property type="term" value="F:crossover junction DNA endonuclease activity"/>
    <property type="evidence" value="ECO:0007669"/>
    <property type="project" value="UniProtKB-ARBA"/>
</dbReference>
<dbReference type="FunFam" id="1.10.150.20:FF:000030">
    <property type="entry name" value="Flap endonuclease GEN-like 1"/>
    <property type="match status" value="1"/>
</dbReference>
<feature type="region of interest" description="Disordered" evidence="12">
    <location>
        <begin position="89"/>
        <end position="108"/>
    </location>
</feature>
<keyword evidence="6" id="KW-0227">DNA damage</keyword>
<dbReference type="InterPro" id="IPR006085">
    <property type="entry name" value="XPG_DNA_repair_N"/>
</dbReference>
<evidence type="ECO:0000256" key="5">
    <source>
        <dbReference type="ARBA" id="ARBA00022759"/>
    </source>
</evidence>
<keyword evidence="7" id="KW-0378">Hydrolase</keyword>
<dbReference type="OrthoDB" id="31113at2759"/>
<dbReference type="GO" id="GO:0000400">
    <property type="term" value="F:four-way junction DNA binding"/>
    <property type="evidence" value="ECO:0007669"/>
    <property type="project" value="UniProtKB-ARBA"/>
</dbReference>
<dbReference type="SMART" id="SM00484">
    <property type="entry name" value="XPGI"/>
    <property type="match status" value="1"/>
</dbReference>
<evidence type="ECO:0000313" key="15">
    <source>
        <dbReference type="EMBL" id="RNA31809.1"/>
    </source>
</evidence>
<dbReference type="GO" id="GO:0017108">
    <property type="term" value="F:5'-flap endonuclease activity"/>
    <property type="evidence" value="ECO:0007669"/>
    <property type="project" value="UniProtKB-ARBA"/>
</dbReference>
<evidence type="ECO:0000313" key="16">
    <source>
        <dbReference type="Proteomes" id="UP000276133"/>
    </source>
</evidence>
<feature type="region of interest" description="Disordered" evidence="12">
    <location>
        <begin position="115"/>
        <end position="134"/>
    </location>
</feature>
<dbReference type="SMART" id="SM00279">
    <property type="entry name" value="HhH2"/>
    <property type="match status" value="1"/>
</dbReference>
<organism evidence="15 16">
    <name type="scientific">Brachionus plicatilis</name>
    <name type="common">Marine rotifer</name>
    <name type="synonym">Brachionus muelleri</name>
    <dbReference type="NCBI Taxonomy" id="10195"/>
    <lineage>
        <taxon>Eukaryota</taxon>
        <taxon>Metazoa</taxon>
        <taxon>Spiralia</taxon>
        <taxon>Gnathifera</taxon>
        <taxon>Rotifera</taxon>
        <taxon>Eurotatoria</taxon>
        <taxon>Monogononta</taxon>
        <taxon>Pseudotrocha</taxon>
        <taxon>Ploima</taxon>
        <taxon>Brachionidae</taxon>
        <taxon>Brachionus</taxon>
    </lineage>
</organism>
<dbReference type="STRING" id="10195.A0A3M7S7Z9"/>
<reference evidence="15 16" key="1">
    <citation type="journal article" date="2018" name="Sci. Rep.">
        <title>Genomic signatures of local adaptation to the degree of environmental predictability in rotifers.</title>
        <authorList>
            <person name="Franch-Gras L."/>
            <person name="Hahn C."/>
            <person name="Garcia-Roger E.M."/>
            <person name="Carmona M.J."/>
            <person name="Serra M."/>
            <person name="Gomez A."/>
        </authorList>
    </citation>
    <scope>NUCLEOTIDE SEQUENCE [LARGE SCALE GENOMIC DNA]</scope>
    <source>
        <strain evidence="15">HYR1</strain>
    </source>
</reference>
<name>A0A3M7S7Z9_BRAPC</name>
<comment type="caution">
    <text evidence="15">The sequence shown here is derived from an EMBL/GenBank/DDBJ whole genome shotgun (WGS) entry which is preliminary data.</text>
</comment>
<evidence type="ECO:0000256" key="4">
    <source>
        <dbReference type="ARBA" id="ARBA00022723"/>
    </source>
</evidence>
<keyword evidence="16" id="KW-1185">Reference proteome</keyword>
<feature type="compositionally biased region" description="Polar residues" evidence="12">
    <location>
        <begin position="89"/>
        <end position="107"/>
    </location>
</feature>
<dbReference type="PANTHER" id="PTHR16171:SF7">
    <property type="entry name" value="DNA REPAIR PROTEIN RAD2"/>
    <property type="match status" value="1"/>
</dbReference>
<keyword evidence="5" id="KW-0255">Endonuclease</keyword>
<accession>A0A3M7S7Z9</accession>
<proteinExistence type="inferred from homology"/>
<evidence type="ECO:0000256" key="8">
    <source>
        <dbReference type="ARBA" id="ARBA00022842"/>
    </source>
</evidence>
<dbReference type="Gene3D" id="1.10.150.20">
    <property type="entry name" value="5' to 3' exonuclease, C-terminal subdomain"/>
    <property type="match status" value="1"/>
</dbReference>
<evidence type="ECO:0000259" key="14">
    <source>
        <dbReference type="SMART" id="SM00485"/>
    </source>
</evidence>
<dbReference type="GO" id="GO:0003697">
    <property type="term" value="F:single-stranded DNA binding"/>
    <property type="evidence" value="ECO:0007669"/>
    <property type="project" value="TreeGrafter"/>
</dbReference>
<dbReference type="Proteomes" id="UP000276133">
    <property type="component" value="Unassembled WGS sequence"/>
</dbReference>
<dbReference type="EMBL" id="REGN01001893">
    <property type="protein sequence ID" value="RNA31809.1"/>
    <property type="molecule type" value="Genomic_DNA"/>
</dbReference>
<comment type="cofactor">
    <cofactor evidence="1">
        <name>Mg(2+)</name>
        <dbReference type="ChEBI" id="CHEBI:18420"/>
    </cofactor>
</comment>